<dbReference type="NCBIfam" id="TIGR00336">
    <property type="entry name" value="pyrE"/>
    <property type="match status" value="1"/>
</dbReference>
<dbReference type="InterPro" id="IPR023031">
    <property type="entry name" value="OPRT"/>
</dbReference>
<dbReference type="InterPro" id="IPR004467">
    <property type="entry name" value="Or_phspho_trans_dom"/>
</dbReference>
<dbReference type="AlphaFoldDB" id="A0A450SB39"/>
<evidence type="ECO:0000256" key="5">
    <source>
        <dbReference type="ARBA" id="ARBA00011971"/>
    </source>
</evidence>
<dbReference type="CDD" id="cd06223">
    <property type="entry name" value="PRTases_typeI"/>
    <property type="match status" value="1"/>
</dbReference>
<sequence>MNTPLTERFARFLSGTSSVRFGDFTLKSGKKSKVFFNLGEIFLGGELLELGGYYAEFMVSHGLHRCDAVFGPAYKGINIAIATSIALHQRHDISLPFAYNRKTAKTHAEGGLFVGADLARAREVVIVDDVITDGGTKYEVMEMLSGFPDLTISAFIVGVDRQETNEEGKACIRALEAGTGVPVHALTTRDEVLRFGA</sequence>
<dbReference type="GO" id="GO:0005737">
    <property type="term" value="C:cytoplasm"/>
    <property type="evidence" value="ECO:0007669"/>
    <property type="project" value="TreeGrafter"/>
</dbReference>
<evidence type="ECO:0000256" key="4">
    <source>
        <dbReference type="ARBA" id="ARBA00011738"/>
    </source>
</evidence>
<evidence type="ECO:0000313" key="12">
    <source>
        <dbReference type="EMBL" id="VFJ60781.1"/>
    </source>
</evidence>
<comment type="similarity">
    <text evidence="3 9">Belongs to the purine/pyrimidine phosphoribosyltransferase family. PyrE subfamily.</text>
</comment>
<keyword evidence="7 9" id="KW-0808">Transferase</keyword>
<comment type="subunit">
    <text evidence="4 9">Homodimer.</text>
</comment>
<dbReference type="EMBL" id="CAADEY010000025">
    <property type="protein sequence ID" value="VFJ49340.1"/>
    <property type="molecule type" value="Genomic_DNA"/>
</dbReference>
<dbReference type="EC" id="2.4.2.10" evidence="5 9"/>
<dbReference type="GO" id="GO:0006207">
    <property type="term" value="P:'de novo' pyrimidine nucleobase biosynthetic process"/>
    <property type="evidence" value="ECO:0007669"/>
    <property type="project" value="TreeGrafter"/>
</dbReference>
<evidence type="ECO:0000256" key="7">
    <source>
        <dbReference type="ARBA" id="ARBA00022679"/>
    </source>
</evidence>
<dbReference type="GO" id="GO:0004588">
    <property type="term" value="F:orotate phosphoribosyltransferase activity"/>
    <property type="evidence" value="ECO:0007669"/>
    <property type="project" value="UniProtKB-UniRule"/>
</dbReference>
<dbReference type="HAMAP" id="MF_01208">
    <property type="entry name" value="PyrE"/>
    <property type="match status" value="1"/>
</dbReference>
<dbReference type="InterPro" id="IPR029057">
    <property type="entry name" value="PRTase-like"/>
</dbReference>
<evidence type="ECO:0000256" key="3">
    <source>
        <dbReference type="ARBA" id="ARBA00006340"/>
    </source>
</evidence>
<accession>A0A450SB39</accession>
<dbReference type="EMBL" id="CAADEX010000095">
    <property type="protein sequence ID" value="VFJ60781.1"/>
    <property type="molecule type" value="Genomic_DNA"/>
</dbReference>
<feature type="binding site" evidence="9">
    <location>
        <position position="101"/>
    </location>
    <ligand>
        <name>5-phospho-alpha-D-ribose 1-diphosphate</name>
        <dbReference type="ChEBI" id="CHEBI:58017"/>
        <note>ligand shared between dimeric partners</note>
    </ligand>
</feature>
<feature type="binding site" evidence="9">
    <location>
        <position position="107"/>
    </location>
    <ligand>
        <name>5-phospho-alpha-D-ribose 1-diphosphate</name>
        <dbReference type="ChEBI" id="CHEBI:58017"/>
        <note>ligand shared between dimeric partners</note>
    </ligand>
</feature>
<feature type="binding site" description="in other chain" evidence="9">
    <location>
        <position position="27"/>
    </location>
    <ligand>
        <name>5-phospho-alpha-D-ribose 1-diphosphate</name>
        <dbReference type="ChEBI" id="CHEBI:58017"/>
        <note>ligand shared between dimeric partners</note>
    </ligand>
</feature>
<dbReference type="Gene3D" id="3.40.50.2020">
    <property type="match status" value="1"/>
</dbReference>
<name>A0A450SB39_9GAMM</name>
<organism evidence="11">
    <name type="scientific">Candidatus Kentrum sp. DK</name>
    <dbReference type="NCBI Taxonomy" id="2126562"/>
    <lineage>
        <taxon>Bacteria</taxon>
        <taxon>Pseudomonadati</taxon>
        <taxon>Pseudomonadota</taxon>
        <taxon>Gammaproteobacteria</taxon>
        <taxon>Candidatus Kentrum</taxon>
    </lineage>
</organism>
<feature type="binding site" description="in other chain" evidence="9">
    <location>
        <position position="102"/>
    </location>
    <ligand>
        <name>5-phospho-alpha-D-ribose 1-diphosphate</name>
        <dbReference type="ChEBI" id="CHEBI:58017"/>
        <note>ligand shared between dimeric partners</note>
    </ligand>
</feature>
<evidence type="ECO:0000259" key="10">
    <source>
        <dbReference type="Pfam" id="PF00156"/>
    </source>
</evidence>
<protein>
    <recommendedName>
        <fullName evidence="5 9">Orotate phosphoribosyltransferase</fullName>
        <shortName evidence="9">OPRT</shortName>
        <shortName evidence="9">OPRTase</shortName>
        <ecNumber evidence="5 9">2.4.2.10</ecNumber>
    </recommendedName>
</protein>
<dbReference type="GO" id="GO:0044205">
    <property type="term" value="P:'de novo' UMP biosynthetic process"/>
    <property type="evidence" value="ECO:0007669"/>
    <property type="project" value="UniProtKB-UniRule"/>
</dbReference>
<dbReference type="InterPro" id="IPR000836">
    <property type="entry name" value="PRTase_dom"/>
</dbReference>
<feature type="binding site" evidence="9">
    <location>
        <position position="132"/>
    </location>
    <ligand>
        <name>orotate</name>
        <dbReference type="ChEBI" id="CHEBI:30839"/>
    </ligand>
</feature>
<feature type="binding site" description="in other chain" evidence="9">
    <location>
        <begin position="74"/>
        <end position="75"/>
    </location>
    <ligand>
        <name>5-phospho-alpha-D-ribose 1-diphosphate</name>
        <dbReference type="ChEBI" id="CHEBI:58017"/>
        <note>ligand shared between dimeric partners</note>
    </ligand>
</feature>
<dbReference type="Pfam" id="PF00156">
    <property type="entry name" value="Pribosyltran"/>
    <property type="match status" value="1"/>
</dbReference>
<feature type="binding site" evidence="9">
    <location>
        <begin position="35"/>
        <end position="36"/>
    </location>
    <ligand>
        <name>orotate</name>
        <dbReference type="ChEBI" id="CHEBI:30839"/>
    </ligand>
</feature>
<evidence type="ECO:0000256" key="2">
    <source>
        <dbReference type="ARBA" id="ARBA00004889"/>
    </source>
</evidence>
<dbReference type="PANTHER" id="PTHR46683:SF1">
    <property type="entry name" value="OROTATE PHOSPHORIBOSYLTRANSFERASE 1-RELATED"/>
    <property type="match status" value="1"/>
</dbReference>
<feature type="binding site" evidence="9">
    <location>
        <position position="105"/>
    </location>
    <ligand>
        <name>5-phospho-alpha-D-ribose 1-diphosphate</name>
        <dbReference type="ChEBI" id="CHEBI:58017"/>
        <note>ligand shared between dimeric partners</note>
    </ligand>
</feature>
<dbReference type="GO" id="GO:0046132">
    <property type="term" value="P:pyrimidine ribonucleoside biosynthetic process"/>
    <property type="evidence" value="ECO:0007669"/>
    <property type="project" value="TreeGrafter"/>
</dbReference>
<keyword evidence="8 9" id="KW-0665">Pyrimidine biosynthesis</keyword>
<dbReference type="GO" id="GO:0000287">
    <property type="term" value="F:magnesium ion binding"/>
    <property type="evidence" value="ECO:0007669"/>
    <property type="project" value="UniProtKB-UniRule"/>
</dbReference>
<gene>
    <name evidence="9" type="primary">pyrE</name>
    <name evidence="12" type="ORF">BECKDK2373B_GA0170837_109511</name>
    <name evidence="11" type="ORF">BECKDK2373C_GA0170839_10256</name>
</gene>
<keyword evidence="9" id="KW-0460">Magnesium</keyword>
<proteinExistence type="inferred from homology"/>
<reference evidence="11" key="1">
    <citation type="submission" date="2019-02" db="EMBL/GenBank/DDBJ databases">
        <authorList>
            <person name="Gruber-Vodicka R. H."/>
            <person name="Seah K. B. B."/>
        </authorList>
    </citation>
    <scope>NUCLEOTIDE SEQUENCE</scope>
    <source>
        <strain evidence="11">BECK_DK161</strain>
        <strain evidence="12">BECK_DK47</strain>
    </source>
</reference>
<feature type="binding site" evidence="9">
    <location>
        <position position="161"/>
    </location>
    <ligand>
        <name>orotate</name>
        <dbReference type="ChEBI" id="CHEBI:30839"/>
    </ligand>
</feature>
<evidence type="ECO:0000256" key="9">
    <source>
        <dbReference type="HAMAP-Rule" id="MF_01208"/>
    </source>
</evidence>
<keyword evidence="6 9" id="KW-0328">Glycosyltransferase</keyword>
<feature type="binding site" description="in other chain" evidence="9">
    <location>
        <begin position="128"/>
        <end position="136"/>
    </location>
    <ligand>
        <name>5-phospho-alpha-D-ribose 1-diphosphate</name>
        <dbReference type="ChEBI" id="CHEBI:58017"/>
        <note>ligand shared between dimeric partners</note>
    </ligand>
</feature>
<evidence type="ECO:0000256" key="1">
    <source>
        <dbReference type="ARBA" id="ARBA00003769"/>
    </source>
</evidence>
<evidence type="ECO:0000313" key="11">
    <source>
        <dbReference type="EMBL" id="VFJ49340.1"/>
    </source>
</evidence>
<comment type="pathway">
    <text evidence="2 9">Pyrimidine metabolism; UMP biosynthesis via de novo pathway; UMP from orotate: step 1/2.</text>
</comment>
<dbReference type="UniPathway" id="UPA00070">
    <property type="reaction ID" value="UER00119"/>
</dbReference>
<dbReference type="SUPFAM" id="SSF53271">
    <property type="entry name" value="PRTase-like"/>
    <property type="match status" value="1"/>
</dbReference>
<comment type="cofactor">
    <cofactor evidence="9">
        <name>Mg(2+)</name>
        <dbReference type="ChEBI" id="CHEBI:18420"/>
    </cofactor>
</comment>
<dbReference type="PANTHER" id="PTHR46683">
    <property type="entry name" value="OROTATE PHOSPHORIBOSYLTRANSFERASE 1-RELATED"/>
    <property type="match status" value="1"/>
</dbReference>
<feature type="domain" description="Phosphoribosyltransferase" evidence="10">
    <location>
        <begin position="67"/>
        <end position="146"/>
    </location>
</feature>
<comment type="function">
    <text evidence="1 9">Catalyzes the transfer of a ribosyl phosphate group from 5-phosphoribose 1-diphosphate to orotate, leading to the formation of orotidine monophosphate (OMP).</text>
</comment>
<comment type="catalytic activity">
    <reaction evidence="9">
        <text>orotidine 5'-phosphate + diphosphate = orotate + 5-phospho-alpha-D-ribose 1-diphosphate</text>
        <dbReference type="Rhea" id="RHEA:10380"/>
        <dbReference type="ChEBI" id="CHEBI:30839"/>
        <dbReference type="ChEBI" id="CHEBI:33019"/>
        <dbReference type="ChEBI" id="CHEBI:57538"/>
        <dbReference type="ChEBI" id="CHEBI:58017"/>
        <dbReference type="EC" id="2.4.2.10"/>
    </reaction>
</comment>
<evidence type="ECO:0000256" key="6">
    <source>
        <dbReference type="ARBA" id="ARBA00022676"/>
    </source>
</evidence>
<evidence type="ECO:0000256" key="8">
    <source>
        <dbReference type="ARBA" id="ARBA00022975"/>
    </source>
</evidence>